<dbReference type="PIRSF" id="PIRSF017388">
    <property type="entry name" value="Esterase_lipase"/>
    <property type="match status" value="1"/>
</dbReference>
<dbReference type="InterPro" id="IPR051044">
    <property type="entry name" value="MAG_DAG_Lipase"/>
</dbReference>
<dbReference type="InterPro" id="IPR012354">
    <property type="entry name" value="Esterase_lipase"/>
</dbReference>
<accession>A0A5J4KQ00</accession>
<dbReference type="RefSeq" id="WP_151756355.1">
    <property type="nucleotide sequence ID" value="NZ_BKZW01000001.1"/>
</dbReference>
<dbReference type="Proteomes" id="UP000326912">
    <property type="component" value="Unassembled WGS sequence"/>
</dbReference>
<dbReference type="PANTHER" id="PTHR11614">
    <property type="entry name" value="PHOSPHOLIPASE-RELATED"/>
    <property type="match status" value="1"/>
</dbReference>
<evidence type="ECO:0000313" key="5">
    <source>
        <dbReference type="Proteomes" id="UP000326912"/>
    </source>
</evidence>
<dbReference type="Pfam" id="PF12146">
    <property type="entry name" value="Hydrolase_4"/>
    <property type="match status" value="1"/>
</dbReference>
<dbReference type="GO" id="GO:0052689">
    <property type="term" value="F:carboxylic ester hydrolase activity"/>
    <property type="evidence" value="ECO:0007669"/>
    <property type="project" value="InterPro"/>
</dbReference>
<evidence type="ECO:0000313" key="4">
    <source>
        <dbReference type="EMBL" id="GER88451.1"/>
    </source>
</evidence>
<feature type="active site" description="Charge relay system" evidence="1">
    <location>
        <position position="240"/>
    </location>
</feature>
<dbReference type="Gene3D" id="3.40.50.1820">
    <property type="entry name" value="alpha/beta hydrolase"/>
    <property type="match status" value="1"/>
</dbReference>
<feature type="compositionally biased region" description="Polar residues" evidence="2">
    <location>
        <begin position="1"/>
        <end position="11"/>
    </location>
</feature>
<dbReference type="AlphaFoldDB" id="A0A5J4KQ00"/>
<evidence type="ECO:0000256" key="1">
    <source>
        <dbReference type="PIRSR" id="PIRSR017388-1"/>
    </source>
</evidence>
<proteinExistence type="predicted"/>
<comment type="caution">
    <text evidence="4">The sequence shown here is derived from an EMBL/GenBank/DDBJ whole genome shotgun (WGS) entry which is preliminary data.</text>
</comment>
<dbReference type="InterPro" id="IPR029058">
    <property type="entry name" value="AB_hydrolase_fold"/>
</dbReference>
<feature type="domain" description="Serine aminopeptidase S33" evidence="3">
    <location>
        <begin position="33"/>
        <end position="247"/>
    </location>
</feature>
<evidence type="ECO:0000259" key="3">
    <source>
        <dbReference type="Pfam" id="PF12146"/>
    </source>
</evidence>
<protein>
    <submittedName>
        <fullName evidence="4">Esterase</fullName>
    </submittedName>
</protein>
<organism evidence="4 5">
    <name type="scientific">Dictyobacter vulcani</name>
    <dbReference type="NCBI Taxonomy" id="2607529"/>
    <lineage>
        <taxon>Bacteria</taxon>
        <taxon>Bacillati</taxon>
        <taxon>Chloroflexota</taxon>
        <taxon>Ktedonobacteria</taxon>
        <taxon>Ktedonobacterales</taxon>
        <taxon>Dictyobacteraceae</taxon>
        <taxon>Dictyobacter</taxon>
    </lineage>
</organism>
<evidence type="ECO:0000256" key="2">
    <source>
        <dbReference type="SAM" id="MobiDB-lite"/>
    </source>
</evidence>
<gene>
    <name evidence="4" type="ORF">KDW_26130</name>
</gene>
<sequence>MDTFGSPSADQQGEEFHKESTNNLQVRPGSVGVLLVHGLNGGKGDMAELEAILQAHGLSTELILLPGHGTHVRDMLPIGWAEWAEAVRTALHRLQERYERVFLIGHSLGGALCLHVAASEQVAGLITMCAPISMFPGMLTGVRLVKRFTPWLPTLREDVRDPEARRRYTQGVYRHTPMAPVESMLQYLPLLRAELPSVTAPILIMTAIHDHVVPARDGRMIYRLIGSQEKQLVTFHRSYHVIMKDHDRDEVFARTLTFIQHHLPAKS</sequence>
<keyword evidence="5" id="KW-1185">Reference proteome</keyword>
<reference evidence="4 5" key="1">
    <citation type="submission" date="2019-10" db="EMBL/GenBank/DDBJ databases">
        <title>Dictyobacter vulcani sp. nov., within the class Ktedonobacteria, isolated from soil of volcanic Mt. Zao.</title>
        <authorList>
            <person name="Zheng Y."/>
            <person name="Wang C.M."/>
            <person name="Sakai Y."/>
            <person name="Abe K."/>
            <person name="Yokota A."/>
            <person name="Yabe S."/>
        </authorList>
    </citation>
    <scope>NUCLEOTIDE SEQUENCE [LARGE SCALE GENOMIC DNA]</scope>
    <source>
        <strain evidence="4 5">W12</strain>
    </source>
</reference>
<name>A0A5J4KQ00_9CHLR</name>
<feature type="active site" description="Nucleophile" evidence="1">
    <location>
        <position position="107"/>
    </location>
</feature>
<feature type="active site" description="Charge relay system" evidence="1">
    <location>
        <position position="210"/>
    </location>
</feature>
<dbReference type="SUPFAM" id="SSF53474">
    <property type="entry name" value="alpha/beta-Hydrolases"/>
    <property type="match status" value="1"/>
</dbReference>
<dbReference type="EMBL" id="BKZW01000001">
    <property type="protein sequence ID" value="GER88451.1"/>
    <property type="molecule type" value="Genomic_DNA"/>
</dbReference>
<feature type="region of interest" description="Disordered" evidence="2">
    <location>
        <begin position="1"/>
        <end position="22"/>
    </location>
</feature>
<dbReference type="InterPro" id="IPR022742">
    <property type="entry name" value="Hydrolase_4"/>
</dbReference>